<keyword evidence="4" id="KW-1185">Reference proteome</keyword>
<evidence type="ECO:0000313" key="4">
    <source>
        <dbReference type="Proteomes" id="UP000051859"/>
    </source>
</evidence>
<evidence type="ECO:0000313" key="3">
    <source>
        <dbReference type="EMBL" id="KRN93356.1"/>
    </source>
</evidence>
<protein>
    <submittedName>
        <fullName evidence="3">Uncharacterized protein</fullName>
    </submittedName>
</protein>
<feature type="region of interest" description="Disordered" evidence="1">
    <location>
        <begin position="228"/>
        <end position="253"/>
    </location>
</feature>
<proteinExistence type="predicted"/>
<accession>A0A0R2L1L4</accession>
<gene>
    <name evidence="3" type="ORF">IV81_GL000555</name>
</gene>
<sequence length="351" mass="37527">MKKGFVIATAAMSLGIIAPLSQVATTTPVSAKTTSYSYVTTTNNSVSVTNIRKGSTITLLNNQNQAIATAQASKAGTINFKLSKAQVDQLTSTNVLAVKLSSGYKYNINFHFYGHSTIKVDPNGKAPVVKPSTSTSNKTNEKYSYVTTTSNSVSVTNIRKGSTVVLKNNLGQAIATKTAAEAGTVTFNLNGSQVGQLTKTDVLAVKLSSGYKFDINFNFIGYQAPATNSTNNQSNNGTQTNQSNTTNTNTNTNTNSEFVSGIPMELQGSWQAKLGYFTGHWNMAGNGSTLTVNDPQILNSVQYKALGNHTYVLKGTENYYSGGTTVQYTVQRVSDGHLTLTTANGTSQWYR</sequence>
<evidence type="ECO:0000256" key="1">
    <source>
        <dbReference type="SAM" id="MobiDB-lite"/>
    </source>
</evidence>
<reference evidence="3 4" key="1">
    <citation type="journal article" date="2015" name="Genome Announc.">
        <title>Expanding the biotechnology potential of lactobacilli through comparative genomics of 213 strains and associated genera.</title>
        <authorList>
            <person name="Sun Z."/>
            <person name="Harris H.M."/>
            <person name="McCann A."/>
            <person name="Guo C."/>
            <person name="Argimon S."/>
            <person name="Zhang W."/>
            <person name="Yang X."/>
            <person name="Jeffery I.B."/>
            <person name="Cooney J.C."/>
            <person name="Kagawa T.F."/>
            <person name="Liu W."/>
            <person name="Song Y."/>
            <person name="Salvetti E."/>
            <person name="Wrobel A."/>
            <person name="Rasinkangas P."/>
            <person name="Parkhill J."/>
            <person name="Rea M.C."/>
            <person name="O'Sullivan O."/>
            <person name="Ritari J."/>
            <person name="Douillard F.P."/>
            <person name="Paul Ross R."/>
            <person name="Yang R."/>
            <person name="Briner A.E."/>
            <person name="Felis G.E."/>
            <person name="de Vos W.M."/>
            <person name="Barrangou R."/>
            <person name="Klaenhammer T.R."/>
            <person name="Caufield P.W."/>
            <person name="Cui Y."/>
            <person name="Zhang H."/>
            <person name="O'Toole P.W."/>
        </authorList>
    </citation>
    <scope>NUCLEOTIDE SEQUENCE [LARGE SCALE GENOMIC DNA]</scope>
    <source>
        <strain evidence="3 4">DSM 18001</strain>
    </source>
</reference>
<feature type="chain" id="PRO_5006419735" evidence="2">
    <location>
        <begin position="32"/>
        <end position="351"/>
    </location>
</feature>
<dbReference type="RefSeq" id="WP_236696850.1">
    <property type="nucleotide sequence ID" value="NZ_JQBX01000016.1"/>
</dbReference>
<evidence type="ECO:0000256" key="2">
    <source>
        <dbReference type="SAM" id="SignalP"/>
    </source>
</evidence>
<dbReference type="AlphaFoldDB" id="A0A0R2L1L4"/>
<comment type="caution">
    <text evidence="3">The sequence shown here is derived from an EMBL/GenBank/DDBJ whole genome shotgun (WGS) entry which is preliminary data.</text>
</comment>
<organism evidence="3 4">
    <name type="scientific">Pediococcus stilesii</name>
    <dbReference type="NCBI Taxonomy" id="331679"/>
    <lineage>
        <taxon>Bacteria</taxon>
        <taxon>Bacillati</taxon>
        <taxon>Bacillota</taxon>
        <taxon>Bacilli</taxon>
        <taxon>Lactobacillales</taxon>
        <taxon>Lactobacillaceae</taxon>
        <taxon>Pediococcus</taxon>
    </lineage>
</organism>
<dbReference type="PATRIC" id="fig|331679.3.peg.562"/>
<dbReference type="EMBL" id="JQBX01000016">
    <property type="protein sequence ID" value="KRN93356.1"/>
    <property type="molecule type" value="Genomic_DNA"/>
</dbReference>
<dbReference type="Proteomes" id="UP000051859">
    <property type="component" value="Unassembled WGS sequence"/>
</dbReference>
<keyword evidence="2" id="KW-0732">Signal</keyword>
<feature type="signal peptide" evidence="2">
    <location>
        <begin position="1"/>
        <end position="31"/>
    </location>
</feature>
<name>A0A0R2L1L4_9LACO</name>